<keyword evidence="1" id="KW-0808">Transferase</keyword>
<gene>
    <name evidence="4" type="ORF">SAMN05660461_5418</name>
</gene>
<sequence length="153" mass="17198">MQEIIIRKATAADLPTLLEFEQGVITAERPFDPTLKEGIIHYYDIAAMITASHIELLVAEAAGQLIGSGYARIEDAKPYVKFAQYAYLGFMYVTPSWRGKGVNKLIIDGLKTWAQSRGIVEMRLEVYNGNEPAIKAYEKTGFSKHMLEMRLPI</sequence>
<evidence type="ECO:0000313" key="4">
    <source>
        <dbReference type="EMBL" id="SKD09529.1"/>
    </source>
</evidence>
<organism evidence="4 5">
    <name type="scientific">Chitinophaga ginsengisegetis</name>
    <dbReference type="NCBI Taxonomy" id="393003"/>
    <lineage>
        <taxon>Bacteria</taxon>
        <taxon>Pseudomonadati</taxon>
        <taxon>Bacteroidota</taxon>
        <taxon>Chitinophagia</taxon>
        <taxon>Chitinophagales</taxon>
        <taxon>Chitinophagaceae</taxon>
        <taxon>Chitinophaga</taxon>
    </lineage>
</organism>
<dbReference type="InterPro" id="IPR050832">
    <property type="entry name" value="Bact_Acetyltransf"/>
</dbReference>
<dbReference type="InterPro" id="IPR000182">
    <property type="entry name" value="GNAT_dom"/>
</dbReference>
<dbReference type="SUPFAM" id="SSF55729">
    <property type="entry name" value="Acyl-CoA N-acyltransferases (Nat)"/>
    <property type="match status" value="1"/>
</dbReference>
<feature type="domain" description="N-acetyltransferase" evidence="3">
    <location>
        <begin position="4"/>
        <end position="153"/>
    </location>
</feature>
<dbReference type="AlphaFoldDB" id="A0A1T5PB96"/>
<dbReference type="GO" id="GO:0005840">
    <property type="term" value="C:ribosome"/>
    <property type="evidence" value="ECO:0007669"/>
    <property type="project" value="UniProtKB-KW"/>
</dbReference>
<evidence type="ECO:0000256" key="2">
    <source>
        <dbReference type="ARBA" id="ARBA00023315"/>
    </source>
</evidence>
<dbReference type="PROSITE" id="PS51186">
    <property type="entry name" value="GNAT"/>
    <property type="match status" value="1"/>
</dbReference>
<dbReference type="InterPro" id="IPR016181">
    <property type="entry name" value="Acyl_CoA_acyltransferase"/>
</dbReference>
<proteinExistence type="predicted"/>
<dbReference type="Pfam" id="PF00583">
    <property type="entry name" value="Acetyltransf_1"/>
    <property type="match status" value="1"/>
</dbReference>
<dbReference type="Proteomes" id="UP000190166">
    <property type="component" value="Unassembled WGS sequence"/>
</dbReference>
<keyword evidence="5" id="KW-1185">Reference proteome</keyword>
<dbReference type="PANTHER" id="PTHR43877:SF2">
    <property type="entry name" value="AMINOALKYLPHOSPHONATE N-ACETYLTRANSFERASE-RELATED"/>
    <property type="match status" value="1"/>
</dbReference>
<dbReference type="PANTHER" id="PTHR43877">
    <property type="entry name" value="AMINOALKYLPHOSPHONATE N-ACETYLTRANSFERASE-RELATED-RELATED"/>
    <property type="match status" value="1"/>
</dbReference>
<keyword evidence="2" id="KW-0012">Acyltransferase</keyword>
<protein>
    <submittedName>
        <fullName evidence="4">Ribosomal protein S18 acetylase RimI</fullName>
    </submittedName>
</protein>
<dbReference type="CDD" id="cd04301">
    <property type="entry name" value="NAT_SF"/>
    <property type="match status" value="1"/>
</dbReference>
<evidence type="ECO:0000313" key="5">
    <source>
        <dbReference type="Proteomes" id="UP000190166"/>
    </source>
</evidence>
<dbReference type="GO" id="GO:0016747">
    <property type="term" value="F:acyltransferase activity, transferring groups other than amino-acyl groups"/>
    <property type="evidence" value="ECO:0007669"/>
    <property type="project" value="InterPro"/>
</dbReference>
<dbReference type="Gene3D" id="3.40.630.30">
    <property type="match status" value="1"/>
</dbReference>
<dbReference type="EMBL" id="FUZZ01000005">
    <property type="protein sequence ID" value="SKD09529.1"/>
    <property type="molecule type" value="Genomic_DNA"/>
</dbReference>
<evidence type="ECO:0000259" key="3">
    <source>
        <dbReference type="PROSITE" id="PS51186"/>
    </source>
</evidence>
<keyword evidence="4" id="KW-0687">Ribonucleoprotein</keyword>
<keyword evidence="4" id="KW-0689">Ribosomal protein</keyword>
<reference evidence="4 5" key="1">
    <citation type="submission" date="2017-02" db="EMBL/GenBank/DDBJ databases">
        <authorList>
            <person name="Peterson S.W."/>
        </authorList>
    </citation>
    <scope>NUCLEOTIDE SEQUENCE [LARGE SCALE GENOMIC DNA]</scope>
    <source>
        <strain evidence="4 5">DSM 18108</strain>
    </source>
</reference>
<name>A0A1T5PB96_9BACT</name>
<dbReference type="STRING" id="393003.SAMN05660461_5418"/>
<evidence type="ECO:0000256" key="1">
    <source>
        <dbReference type="ARBA" id="ARBA00022679"/>
    </source>
</evidence>
<dbReference type="RefSeq" id="WP_079472688.1">
    <property type="nucleotide sequence ID" value="NZ_FUZZ01000005.1"/>
</dbReference>
<accession>A0A1T5PB96</accession>